<gene>
    <name evidence="1" type="ORF">Ark11_0806</name>
</gene>
<reference evidence="2" key="1">
    <citation type="submission" date="2015-11" db="EMBL/GenBank/DDBJ databases">
        <authorList>
            <person name="Seth-Smith H.M.B."/>
        </authorList>
    </citation>
    <scope>NUCLEOTIDE SEQUENCE [LARGE SCALE GENOMIC DNA]</scope>
    <source>
        <strain evidence="2">2013Ark11</strain>
    </source>
</reference>
<name>A0A0S4M334_9BURK</name>
<dbReference type="Proteomes" id="UP000198651">
    <property type="component" value="Chromosome I"/>
</dbReference>
<sequence length="325" mass="37881">MIMQRDGMNKLATKLESSYCSTIERRLCNRPLCSQLRKHSLEVSPQKEHCHEKSSLMNFHMLFSRILLEIVQTTLRIQNNRQSSIVDCALIKETLVSLENCCTATFSKPILSETECSFEILFCLSNNMFSRLQEHIFKISTKERSIRILSEYRHLFSSSSQQKWIDTLISTFHKMEVESLLEDDEEKQNKKNQKYTYRYCQTFLNWFIKKVGNNSALPMKINEIHNEYSTLGKTILSEVLYDNLEYNEVIEEFRAALYNLHDVGTSDIVEDFQSTSFSKGRILLIQIITNIDTLPSEKKNIASVCQKMSLALYECLDKYGYSIIS</sequence>
<evidence type="ECO:0000313" key="2">
    <source>
        <dbReference type="Proteomes" id="UP000198651"/>
    </source>
</evidence>
<dbReference type="AlphaFoldDB" id="A0A0S4M334"/>
<accession>A0A0S4M334</accession>
<protein>
    <submittedName>
        <fullName evidence="1">Uncharacterized protein</fullName>
    </submittedName>
</protein>
<proteinExistence type="predicted"/>
<keyword evidence="2" id="KW-1185">Reference proteome</keyword>
<dbReference type="OrthoDB" id="9863388at2"/>
<dbReference type="STRING" id="1561003.Ark11_0806"/>
<dbReference type="EMBL" id="LN906597">
    <property type="protein sequence ID" value="CUT17632.1"/>
    <property type="molecule type" value="Genomic_DNA"/>
</dbReference>
<organism evidence="1 2">
    <name type="scientific">Candidatus Ichthyocystis hellenicum</name>
    <dbReference type="NCBI Taxonomy" id="1561003"/>
    <lineage>
        <taxon>Bacteria</taxon>
        <taxon>Pseudomonadati</taxon>
        <taxon>Pseudomonadota</taxon>
        <taxon>Betaproteobacteria</taxon>
        <taxon>Burkholderiales</taxon>
        <taxon>Candidatus Ichthyocystis</taxon>
    </lineage>
</organism>
<evidence type="ECO:0000313" key="1">
    <source>
        <dbReference type="EMBL" id="CUT17632.1"/>
    </source>
</evidence>
<dbReference type="RefSeq" id="WP_092343226.1">
    <property type="nucleotide sequence ID" value="NZ_FLSL01000081.1"/>
</dbReference>